<feature type="region of interest" description="Disordered" evidence="1">
    <location>
        <begin position="63"/>
        <end position="109"/>
    </location>
</feature>
<proteinExistence type="predicted"/>
<evidence type="ECO:0000313" key="2">
    <source>
        <dbReference type="EMBL" id="KYN17792.1"/>
    </source>
</evidence>
<organism evidence="2 3">
    <name type="scientific">Trachymyrmex cornetzi</name>
    <dbReference type="NCBI Taxonomy" id="471704"/>
    <lineage>
        <taxon>Eukaryota</taxon>
        <taxon>Metazoa</taxon>
        <taxon>Ecdysozoa</taxon>
        <taxon>Arthropoda</taxon>
        <taxon>Hexapoda</taxon>
        <taxon>Insecta</taxon>
        <taxon>Pterygota</taxon>
        <taxon>Neoptera</taxon>
        <taxon>Endopterygota</taxon>
        <taxon>Hymenoptera</taxon>
        <taxon>Apocrita</taxon>
        <taxon>Aculeata</taxon>
        <taxon>Formicoidea</taxon>
        <taxon>Formicidae</taxon>
        <taxon>Myrmicinae</taxon>
        <taxon>Trachymyrmex</taxon>
    </lineage>
</organism>
<reference evidence="2 3" key="1">
    <citation type="submission" date="2015-09" db="EMBL/GenBank/DDBJ databases">
        <title>Trachymyrmex cornetzi WGS genome.</title>
        <authorList>
            <person name="Nygaard S."/>
            <person name="Hu H."/>
            <person name="Boomsma J."/>
            <person name="Zhang G."/>
        </authorList>
    </citation>
    <scope>NUCLEOTIDE SEQUENCE [LARGE SCALE GENOMIC DNA]</scope>
    <source>
        <strain evidence="2">Tcor2-1</strain>
        <tissue evidence="2">Whole body</tissue>
    </source>
</reference>
<dbReference type="Proteomes" id="UP000078492">
    <property type="component" value="Unassembled WGS sequence"/>
</dbReference>
<dbReference type="AlphaFoldDB" id="A0A151J4T5"/>
<keyword evidence="3" id="KW-1185">Reference proteome</keyword>
<accession>A0A151J4T5</accession>
<evidence type="ECO:0000256" key="1">
    <source>
        <dbReference type="SAM" id="MobiDB-lite"/>
    </source>
</evidence>
<feature type="compositionally biased region" description="Basic and acidic residues" evidence="1">
    <location>
        <begin position="100"/>
        <end position="109"/>
    </location>
</feature>
<feature type="non-terminal residue" evidence="2">
    <location>
        <position position="1"/>
    </location>
</feature>
<gene>
    <name evidence="2" type="ORF">ALC57_09922</name>
</gene>
<dbReference type="EMBL" id="KQ980088">
    <property type="protein sequence ID" value="KYN17792.1"/>
    <property type="molecule type" value="Genomic_DNA"/>
</dbReference>
<protein>
    <submittedName>
        <fullName evidence="2">Uncharacterized protein</fullName>
    </submittedName>
</protein>
<name>A0A151J4T5_9HYME</name>
<sequence length="157" mass="18180">VIKAVTSIIIVLGQRAMIVTGIRESSVVVAWIRPAKRGACSTNSHEEVPETVKWSQCMRLSKDIRRRRRRRRRSRRGRSDDGGGGRGTIQEKRKTKWKRRDPDKSPTRHLQLREVLARLSCRNPSISIITTIISTTTRWRDSEKGIIYKKSYKNRVS</sequence>
<evidence type="ECO:0000313" key="3">
    <source>
        <dbReference type="Proteomes" id="UP000078492"/>
    </source>
</evidence>
<feature type="compositionally biased region" description="Basic residues" evidence="1">
    <location>
        <begin position="64"/>
        <end position="76"/>
    </location>
</feature>